<dbReference type="PROSITE" id="PS50022">
    <property type="entry name" value="FA58C_3"/>
    <property type="match status" value="1"/>
</dbReference>
<organism evidence="6 7">
    <name type="scientific">Microbacterium hatanonis</name>
    <dbReference type="NCBI Taxonomy" id="404366"/>
    <lineage>
        <taxon>Bacteria</taxon>
        <taxon>Bacillati</taxon>
        <taxon>Actinomycetota</taxon>
        <taxon>Actinomycetes</taxon>
        <taxon>Micrococcales</taxon>
        <taxon>Microbacteriaceae</taxon>
        <taxon>Microbacterium</taxon>
    </lineage>
</organism>
<dbReference type="GO" id="GO:0004553">
    <property type="term" value="F:hydrolase activity, hydrolyzing O-glycosyl compounds"/>
    <property type="evidence" value="ECO:0007669"/>
    <property type="project" value="InterPro"/>
</dbReference>
<dbReference type="OrthoDB" id="9806701at2"/>
<keyword evidence="2 4" id="KW-0378">Hydrolase</keyword>
<dbReference type="InterPro" id="IPR006710">
    <property type="entry name" value="Glyco_hydro_43"/>
</dbReference>
<reference evidence="6 7" key="1">
    <citation type="submission" date="2019-08" db="EMBL/GenBank/DDBJ databases">
        <authorList>
            <person name="Dong K."/>
        </authorList>
    </citation>
    <scope>NUCLEOTIDE SEQUENCE [LARGE SCALE GENOMIC DNA]</scope>
    <source>
        <strain evidence="6 7">JCM14558</strain>
    </source>
</reference>
<dbReference type="InterPro" id="IPR000421">
    <property type="entry name" value="FA58C"/>
</dbReference>
<dbReference type="PANTHER" id="PTHR42812">
    <property type="entry name" value="BETA-XYLOSIDASE"/>
    <property type="match status" value="1"/>
</dbReference>
<dbReference type="EMBL" id="VRSV01000002">
    <property type="protein sequence ID" value="TXK09655.1"/>
    <property type="molecule type" value="Genomic_DNA"/>
</dbReference>
<dbReference type="SUPFAM" id="SSF75005">
    <property type="entry name" value="Arabinanase/levansucrase/invertase"/>
    <property type="match status" value="1"/>
</dbReference>
<dbReference type="SUPFAM" id="SSF49785">
    <property type="entry name" value="Galactose-binding domain-like"/>
    <property type="match status" value="1"/>
</dbReference>
<evidence type="ECO:0000256" key="2">
    <source>
        <dbReference type="ARBA" id="ARBA00022801"/>
    </source>
</evidence>
<evidence type="ECO:0000256" key="1">
    <source>
        <dbReference type="ARBA" id="ARBA00009865"/>
    </source>
</evidence>
<name>A0A5C8HWZ5_9MICO</name>
<sequence>MTRILCNPMDLEYRYQDIRFSGVVGGVTLGEATRNVHREAADPSLVLYQDRYFLFASMSRGFWHSADLHAWTYQATEKLPPFDYAPDVRVVNGALLISASRKQGSSPFFRSVDPLTDDFEEVSPGPFSFWDPSLFQDDDGRIYLYWGCDNKQPITGVELDDRLEPIGEPVELLSSDVSSHGWERTGENYLLPEPKTPRERQVAAFQSSAPYMEGAWMTRHAGRYYLQYAAPGTQFNTYADGYYTADRPLGPFTYSTASPFSSKPGGFAPGAGHGSTIQDRHGNWWHAATMRISVNGVFERRLGLFPAGFDADGTLTCNQNFGDYPFAVPDESFDPWEKTAPEWMLLSYRSAATASSSAAGQDASLAVNEDIQTWWAAAHPGAGEWVAVDLGAVCTVASVQVNLADHIVAPHAAKLDEGSDGGHTWRGIYREHTPAVVMVEGSRDGEVWETVHDGRLDGRDRPHALVTLDEPRELRHLRVTAASVPFDGVFAVSGLRVFGRSAQALPAQAAPTAVRVDPLMARVSWPAVPGAMGYNVRYGGSADRLYRSWLVYDQCDLDIRSLNADEDTWFAVDAFNGAGVTTGAPVPALAS</sequence>
<dbReference type="Gene3D" id="2.115.10.20">
    <property type="entry name" value="Glycosyl hydrolase domain, family 43"/>
    <property type="match status" value="1"/>
</dbReference>
<keyword evidence="7" id="KW-1185">Reference proteome</keyword>
<dbReference type="InterPro" id="IPR023296">
    <property type="entry name" value="Glyco_hydro_beta-prop_sf"/>
</dbReference>
<protein>
    <submittedName>
        <fullName evidence="6">Family 43 glycosylhydrolase</fullName>
    </submittedName>
</protein>
<feature type="domain" description="F5/8 type C" evidence="5">
    <location>
        <begin position="338"/>
        <end position="500"/>
    </location>
</feature>
<keyword evidence="3 4" id="KW-0326">Glycosidase</keyword>
<evidence type="ECO:0000256" key="3">
    <source>
        <dbReference type="ARBA" id="ARBA00023295"/>
    </source>
</evidence>
<comment type="similarity">
    <text evidence="1 4">Belongs to the glycosyl hydrolase 43 family.</text>
</comment>
<dbReference type="Proteomes" id="UP000321034">
    <property type="component" value="Unassembled WGS sequence"/>
</dbReference>
<evidence type="ECO:0000259" key="5">
    <source>
        <dbReference type="PROSITE" id="PS50022"/>
    </source>
</evidence>
<dbReference type="Pfam" id="PF04616">
    <property type="entry name" value="Glyco_hydro_43"/>
    <property type="match status" value="1"/>
</dbReference>
<dbReference type="AlphaFoldDB" id="A0A5C8HWZ5"/>
<dbReference type="GO" id="GO:0005975">
    <property type="term" value="P:carbohydrate metabolic process"/>
    <property type="evidence" value="ECO:0007669"/>
    <property type="project" value="InterPro"/>
</dbReference>
<evidence type="ECO:0000256" key="4">
    <source>
        <dbReference type="RuleBase" id="RU361187"/>
    </source>
</evidence>
<comment type="caution">
    <text evidence="6">The sequence shown here is derived from an EMBL/GenBank/DDBJ whole genome shotgun (WGS) entry which is preliminary data.</text>
</comment>
<proteinExistence type="inferred from homology"/>
<evidence type="ECO:0000313" key="6">
    <source>
        <dbReference type="EMBL" id="TXK09655.1"/>
    </source>
</evidence>
<dbReference type="CDD" id="cd08982">
    <property type="entry name" value="GH43-like"/>
    <property type="match status" value="1"/>
</dbReference>
<dbReference type="PANTHER" id="PTHR42812:SF14">
    <property type="entry name" value="SECRETED PROTEIN"/>
    <property type="match status" value="1"/>
</dbReference>
<dbReference type="InterPro" id="IPR051795">
    <property type="entry name" value="Glycosyl_Hydrlase_43"/>
</dbReference>
<dbReference type="InterPro" id="IPR008979">
    <property type="entry name" value="Galactose-bd-like_sf"/>
</dbReference>
<dbReference type="Gene3D" id="2.60.120.260">
    <property type="entry name" value="Galactose-binding domain-like"/>
    <property type="match status" value="1"/>
</dbReference>
<gene>
    <name evidence="6" type="ORF">FVP77_12150</name>
</gene>
<evidence type="ECO:0000313" key="7">
    <source>
        <dbReference type="Proteomes" id="UP000321034"/>
    </source>
</evidence>
<accession>A0A5C8HWZ5</accession>
<dbReference type="RefSeq" id="WP_147894858.1">
    <property type="nucleotide sequence ID" value="NZ_BAAANR010000001.1"/>
</dbReference>